<dbReference type="GO" id="GO:0005524">
    <property type="term" value="F:ATP binding"/>
    <property type="evidence" value="ECO:0007669"/>
    <property type="project" value="UniProtKB-KW"/>
</dbReference>
<dbReference type="PANTHER" id="PTHR23407:SF1">
    <property type="entry name" value="5-FORMYLTETRAHYDROFOLATE CYCLO-LIGASE"/>
    <property type="match status" value="1"/>
</dbReference>
<dbReference type="GO" id="GO:0030272">
    <property type="term" value="F:5-formyltetrahydrofolate cyclo-ligase activity"/>
    <property type="evidence" value="ECO:0007669"/>
    <property type="project" value="UniProtKB-EC"/>
</dbReference>
<dbReference type="EMBL" id="CABIJS010000299">
    <property type="protein sequence ID" value="VUZ48563.1"/>
    <property type="molecule type" value="Genomic_DNA"/>
</dbReference>
<dbReference type="PANTHER" id="PTHR23407">
    <property type="entry name" value="ATPASE INHIBITOR/5-FORMYLTETRAHYDROFOLATE CYCLO-LIGASE"/>
    <property type="match status" value="1"/>
</dbReference>
<feature type="binding site" evidence="6">
    <location>
        <begin position="145"/>
        <end position="153"/>
    </location>
    <ligand>
        <name>ATP</name>
        <dbReference type="ChEBI" id="CHEBI:30616"/>
    </ligand>
</feature>
<protein>
    <recommendedName>
        <fullName evidence="5 7">5-formyltetrahydrofolate cyclo-ligase</fullName>
        <ecNumber evidence="5 7">6.3.3.2</ecNumber>
    </recommendedName>
</protein>
<comment type="cofactor">
    <cofactor evidence="7">
        <name>Mg(2+)</name>
        <dbReference type="ChEBI" id="CHEBI:18420"/>
    </cofactor>
</comment>
<keyword evidence="9" id="KW-1185">Reference proteome</keyword>
<dbReference type="PIRSF" id="PIRSF006806">
    <property type="entry name" value="FTHF_cligase"/>
    <property type="match status" value="1"/>
</dbReference>
<dbReference type="GO" id="GO:0005739">
    <property type="term" value="C:mitochondrion"/>
    <property type="evidence" value="ECO:0007669"/>
    <property type="project" value="TreeGrafter"/>
</dbReference>
<keyword evidence="7" id="KW-0460">Magnesium</keyword>
<evidence type="ECO:0000313" key="9">
    <source>
        <dbReference type="Proteomes" id="UP000321570"/>
    </source>
</evidence>
<feature type="non-terminal residue" evidence="8">
    <location>
        <position position="204"/>
    </location>
</feature>
<evidence type="ECO:0000256" key="4">
    <source>
        <dbReference type="ARBA" id="ARBA00036539"/>
    </source>
</evidence>
<proteinExistence type="inferred from homology"/>
<evidence type="ECO:0000256" key="7">
    <source>
        <dbReference type="RuleBase" id="RU361279"/>
    </source>
</evidence>
<dbReference type="InterPro" id="IPR024185">
    <property type="entry name" value="FTHF_cligase-like_sf"/>
</dbReference>
<evidence type="ECO:0000256" key="2">
    <source>
        <dbReference type="ARBA" id="ARBA00022741"/>
    </source>
</evidence>
<dbReference type="AlphaFoldDB" id="A0A564YPG5"/>
<dbReference type="GO" id="GO:0035999">
    <property type="term" value="P:tetrahydrofolate interconversion"/>
    <property type="evidence" value="ECO:0007669"/>
    <property type="project" value="TreeGrafter"/>
</dbReference>
<dbReference type="GO" id="GO:0009396">
    <property type="term" value="P:folic acid-containing compound biosynthetic process"/>
    <property type="evidence" value="ECO:0007669"/>
    <property type="project" value="TreeGrafter"/>
</dbReference>
<reference evidence="8 9" key="1">
    <citation type="submission" date="2019-07" db="EMBL/GenBank/DDBJ databases">
        <authorList>
            <person name="Jastrzebski P J."/>
            <person name="Paukszto L."/>
            <person name="Jastrzebski P J."/>
        </authorList>
    </citation>
    <scope>NUCLEOTIDE SEQUENCE [LARGE SCALE GENOMIC DNA]</scope>
    <source>
        <strain evidence="8 9">WMS-il1</strain>
    </source>
</reference>
<gene>
    <name evidence="8" type="ORF">WMSIL1_LOCUS7903</name>
</gene>
<dbReference type="Pfam" id="PF01812">
    <property type="entry name" value="5-FTHF_cyc-lig"/>
    <property type="match status" value="1"/>
</dbReference>
<dbReference type="InterPro" id="IPR037171">
    <property type="entry name" value="NagB/RpiA_transferase-like"/>
</dbReference>
<dbReference type="Gene3D" id="3.40.50.10420">
    <property type="entry name" value="NagB/RpiA/CoA transferase-like"/>
    <property type="match status" value="1"/>
</dbReference>
<keyword evidence="7" id="KW-0479">Metal-binding</keyword>
<evidence type="ECO:0000256" key="6">
    <source>
        <dbReference type="PIRSR" id="PIRSR006806-1"/>
    </source>
</evidence>
<sequence length="204" mass="23182">MREVLASIPGDVRLHKSQLLFQQVLAHEFYRKCRGISVYVSFGAEPYTKTLIQHALEIGKVVVVPQILNQPATESNFIELNSLLGLMRMRRIQCVKEIQIWPLNKFGIREMPQPPLDSMDQDDALTNLVDLIVVPGLAFTDSGDRLGRGRGFYDRYLAGLRRFYQKSLPHLQPPRTMALAYSEQILNTICTEEHDAKIDAVICA</sequence>
<evidence type="ECO:0000256" key="3">
    <source>
        <dbReference type="ARBA" id="ARBA00022840"/>
    </source>
</evidence>
<feature type="binding site" evidence="6">
    <location>
        <position position="40"/>
    </location>
    <ligand>
        <name>substrate</name>
    </ligand>
</feature>
<evidence type="ECO:0000313" key="8">
    <source>
        <dbReference type="EMBL" id="VUZ48563.1"/>
    </source>
</evidence>
<feature type="binding site" evidence="6">
    <location>
        <position position="45"/>
    </location>
    <ligand>
        <name>substrate</name>
    </ligand>
</feature>
<dbReference type="InterPro" id="IPR002698">
    <property type="entry name" value="FTHF_cligase"/>
</dbReference>
<dbReference type="GO" id="GO:0046872">
    <property type="term" value="F:metal ion binding"/>
    <property type="evidence" value="ECO:0007669"/>
    <property type="project" value="UniProtKB-KW"/>
</dbReference>
<dbReference type="SUPFAM" id="SSF100950">
    <property type="entry name" value="NagB/RpiA/CoA transferase-like"/>
    <property type="match status" value="1"/>
</dbReference>
<evidence type="ECO:0000256" key="1">
    <source>
        <dbReference type="ARBA" id="ARBA00010638"/>
    </source>
</evidence>
<keyword evidence="2 6" id="KW-0547">Nucleotide-binding</keyword>
<comment type="similarity">
    <text evidence="1 7">Belongs to the 5-formyltetrahydrofolate cyclo-ligase family.</text>
</comment>
<keyword evidence="3 6" id="KW-0067">ATP-binding</keyword>
<comment type="catalytic activity">
    <reaction evidence="4 7">
        <text>(6S)-5-formyl-5,6,7,8-tetrahydrofolate + ATP = (6R)-5,10-methenyltetrahydrofolate + ADP + phosphate</text>
        <dbReference type="Rhea" id="RHEA:10488"/>
        <dbReference type="ChEBI" id="CHEBI:30616"/>
        <dbReference type="ChEBI" id="CHEBI:43474"/>
        <dbReference type="ChEBI" id="CHEBI:57455"/>
        <dbReference type="ChEBI" id="CHEBI:57457"/>
        <dbReference type="ChEBI" id="CHEBI:456216"/>
        <dbReference type="EC" id="6.3.3.2"/>
    </reaction>
</comment>
<accession>A0A564YPG5</accession>
<organism evidence="8 9">
    <name type="scientific">Hymenolepis diminuta</name>
    <name type="common">Rat tapeworm</name>
    <dbReference type="NCBI Taxonomy" id="6216"/>
    <lineage>
        <taxon>Eukaryota</taxon>
        <taxon>Metazoa</taxon>
        <taxon>Spiralia</taxon>
        <taxon>Lophotrochozoa</taxon>
        <taxon>Platyhelminthes</taxon>
        <taxon>Cestoda</taxon>
        <taxon>Eucestoda</taxon>
        <taxon>Cyclophyllidea</taxon>
        <taxon>Hymenolepididae</taxon>
        <taxon>Hymenolepis</taxon>
    </lineage>
</organism>
<name>A0A564YPG5_HYMDI</name>
<evidence type="ECO:0000256" key="5">
    <source>
        <dbReference type="ARBA" id="ARBA00038966"/>
    </source>
</evidence>
<dbReference type="Proteomes" id="UP000321570">
    <property type="component" value="Unassembled WGS sequence"/>
</dbReference>
<dbReference type="EC" id="6.3.3.2" evidence="5 7"/>
<dbReference type="NCBIfam" id="TIGR02727">
    <property type="entry name" value="MTHFS_bact"/>
    <property type="match status" value="1"/>
</dbReference>